<dbReference type="AlphaFoldDB" id="A0AAE0G0H1"/>
<dbReference type="Proteomes" id="UP001190700">
    <property type="component" value="Unassembled WGS sequence"/>
</dbReference>
<reference evidence="2 3" key="1">
    <citation type="journal article" date="2015" name="Genome Biol. Evol.">
        <title>Comparative Genomics of a Bacterivorous Green Alga Reveals Evolutionary Causalities and Consequences of Phago-Mixotrophic Mode of Nutrition.</title>
        <authorList>
            <person name="Burns J.A."/>
            <person name="Paasch A."/>
            <person name="Narechania A."/>
            <person name="Kim E."/>
        </authorList>
    </citation>
    <scope>NUCLEOTIDE SEQUENCE [LARGE SCALE GENOMIC DNA]</scope>
    <source>
        <strain evidence="2 3">PLY_AMNH</strain>
    </source>
</reference>
<accession>A0AAE0G0H1</accession>
<evidence type="ECO:0000313" key="2">
    <source>
        <dbReference type="EMBL" id="KAK3269244.1"/>
    </source>
</evidence>
<proteinExistence type="predicted"/>
<evidence type="ECO:0000313" key="3">
    <source>
        <dbReference type="Proteomes" id="UP001190700"/>
    </source>
</evidence>
<organism evidence="2 3">
    <name type="scientific">Cymbomonas tetramitiformis</name>
    <dbReference type="NCBI Taxonomy" id="36881"/>
    <lineage>
        <taxon>Eukaryota</taxon>
        <taxon>Viridiplantae</taxon>
        <taxon>Chlorophyta</taxon>
        <taxon>Pyramimonadophyceae</taxon>
        <taxon>Pyramimonadales</taxon>
        <taxon>Pyramimonadaceae</taxon>
        <taxon>Cymbomonas</taxon>
    </lineage>
</organism>
<protein>
    <submittedName>
        <fullName evidence="2">Uncharacterized protein</fullName>
    </submittedName>
</protein>
<keyword evidence="3" id="KW-1185">Reference proteome</keyword>
<sequence>MRVYPPARYVRDDHIPSTTPIRRPSPQVHIVVREPQSIYDSLSNREEKCPQGAKIPSALSCVGGLLKKAPRCFREQRYMEENVGGGEQMDGDGNQDEDGEAALDNSLGWKEIRLLSFALARGVAGLIIRRAQRRCQPEVVAQGWWRGGGRGGIGPNLDPGGRTLNVAERKGLGECNMGSLGRLLVGQERQEEGTTALAEHGGCAARSGESSGGGGLRTGHRADLRPANVSLGAGGPSQAISSQDLSVQDILAEWDHLSSPGPKHGVYTLEQSGASPEQAMVLPEEGAANLMGASRRVGQDRSLLAGCPAQGLQSHRLGVGGRGWQARVGGGRARSEGSNPVIPSPLGQPFGTRDVWWVEKLS</sequence>
<name>A0AAE0G0H1_9CHLO</name>
<comment type="caution">
    <text evidence="2">The sequence shown here is derived from an EMBL/GenBank/DDBJ whole genome shotgun (WGS) entry which is preliminary data.</text>
</comment>
<evidence type="ECO:0000256" key="1">
    <source>
        <dbReference type="SAM" id="MobiDB-lite"/>
    </source>
</evidence>
<gene>
    <name evidence="2" type="ORF">CYMTET_22308</name>
</gene>
<dbReference type="EMBL" id="LGRX02011124">
    <property type="protein sequence ID" value="KAK3269244.1"/>
    <property type="molecule type" value="Genomic_DNA"/>
</dbReference>
<feature type="region of interest" description="Disordered" evidence="1">
    <location>
        <begin position="198"/>
        <end position="220"/>
    </location>
</feature>